<dbReference type="Pfam" id="PF20401">
    <property type="entry name" value="Rhomboid_2"/>
    <property type="match status" value="1"/>
</dbReference>
<dbReference type="Proteomes" id="UP000093902">
    <property type="component" value="Unassembled WGS sequence"/>
</dbReference>
<organism evidence="2 3">
    <name type="scientific">Mycolicibacterium peregrinum</name>
    <name type="common">Mycobacterium peregrinum</name>
    <dbReference type="NCBI Taxonomy" id="43304"/>
    <lineage>
        <taxon>Bacteria</taxon>
        <taxon>Bacillati</taxon>
        <taxon>Actinomycetota</taxon>
        <taxon>Actinomycetes</taxon>
        <taxon>Mycobacteriales</taxon>
        <taxon>Mycobacteriaceae</taxon>
        <taxon>Mycolicibacterium</taxon>
    </lineage>
</organism>
<keyword evidence="1" id="KW-0472">Membrane</keyword>
<evidence type="ECO:0000313" key="2">
    <source>
        <dbReference type="EMBL" id="OBB32983.1"/>
    </source>
</evidence>
<dbReference type="STRING" id="43304.GCA_001403655_01129"/>
<sequence>MRPRSWPAAVWRYVRSAPLTYAWLTVLLVTTIIQRQLHGRELHALLVESSTNIHHLGTDPLYVLVTSLFWIDGRYWTPYLVLFSLILAPAERWLGQIRWLTVGLIAHVLATYISEGLLYLAIHDHIAPERLVHVRDVGVSYFLVGVGAALAYRMPRPWRWVYLGAAFVYFGAALVSNINFTAIGHMAALLIGLCCYPLTRRGGRGRRMARRSAAPASTAGS</sequence>
<comment type="caution">
    <text evidence="2">The sequence shown here is derived from an EMBL/GenBank/DDBJ whole genome shotgun (WGS) entry which is preliminary data.</text>
</comment>
<feature type="transmembrane region" description="Helical" evidence="1">
    <location>
        <begin position="134"/>
        <end position="152"/>
    </location>
</feature>
<dbReference type="AlphaFoldDB" id="A0A1A0RFV0"/>
<gene>
    <name evidence="2" type="ORF">A5792_12590</name>
</gene>
<name>A0A1A0RFV0_MYCPR</name>
<protein>
    <recommendedName>
        <fullName evidence="4">Transmembrane protein</fullName>
    </recommendedName>
</protein>
<feature type="transmembrane region" description="Helical" evidence="1">
    <location>
        <begin position="159"/>
        <end position="176"/>
    </location>
</feature>
<dbReference type="EMBL" id="LZSO01000010">
    <property type="protein sequence ID" value="OBB32983.1"/>
    <property type="molecule type" value="Genomic_DNA"/>
</dbReference>
<keyword evidence="1" id="KW-0812">Transmembrane</keyword>
<evidence type="ECO:0000256" key="1">
    <source>
        <dbReference type="SAM" id="Phobius"/>
    </source>
</evidence>
<proteinExistence type="predicted"/>
<feature type="transmembrane region" description="Helical" evidence="1">
    <location>
        <begin position="61"/>
        <end position="87"/>
    </location>
</feature>
<reference evidence="3" key="1">
    <citation type="submission" date="2016-06" db="EMBL/GenBank/DDBJ databases">
        <authorList>
            <person name="Sutton G."/>
            <person name="Brinkac L."/>
            <person name="Sanka R."/>
            <person name="Adams M."/>
            <person name="Lau E."/>
            <person name="Mehaffy C."/>
            <person name="Tameris M."/>
            <person name="Hatherill M."/>
            <person name="Hanekom W."/>
            <person name="Mahomed H."/>
            <person name="Mcshane H."/>
        </authorList>
    </citation>
    <scope>NUCLEOTIDE SEQUENCE [LARGE SCALE GENOMIC DNA]</scope>
    <source>
        <strain evidence="3">852002-51209_SCH5440388</strain>
    </source>
</reference>
<evidence type="ECO:0008006" key="4">
    <source>
        <dbReference type="Google" id="ProtNLM"/>
    </source>
</evidence>
<dbReference type="OrthoDB" id="4827451at2"/>
<dbReference type="InterPro" id="IPR046862">
    <property type="entry name" value="Rhomboid_2"/>
</dbReference>
<accession>A0A1A0RFV0</accession>
<feature type="transmembrane region" description="Helical" evidence="1">
    <location>
        <begin position="99"/>
        <end position="122"/>
    </location>
</feature>
<evidence type="ECO:0000313" key="3">
    <source>
        <dbReference type="Proteomes" id="UP000093902"/>
    </source>
</evidence>
<keyword evidence="1" id="KW-1133">Transmembrane helix</keyword>
<feature type="transmembrane region" description="Helical" evidence="1">
    <location>
        <begin position="12"/>
        <end position="33"/>
    </location>
</feature>